<feature type="domain" description="DUF7045" evidence="1">
    <location>
        <begin position="102"/>
        <end position="169"/>
    </location>
</feature>
<organism evidence="2 3">
    <name type="scientific">Romanomermis culicivorax</name>
    <name type="common">Nematode worm</name>
    <dbReference type="NCBI Taxonomy" id="13658"/>
    <lineage>
        <taxon>Eukaryota</taxon>
        <taxon>Metazoa</taxon>
        <taxon>Ecdysozoa</taxon>
        <taxon>Nematoda</taxon>
        <taxon>Enoplea</taxon>
        <taxon>Dorylaimia</taxon>
        <taxon>Mermithida</taxon>
        <taxon>Mermithoidea</taxon>
        <taxon>Mermithidae</taxon>
        <taxon>Romanomermis</taxon>
    </lineage>
</organism>
<reference evidence="3" key="1">
    <citation type="submission" date="2022-11" db="UniProtKB">
        <authorList>
            <consortium name="WormBaseParasite"/>
        </authorList>
    </citation>
    <scope>IDENTIFICATION</scope>
</reference>
<dbReference type="WBParaSite" id="nRc.2.0.1.t00732-RA">
    <property type="protein sequence ID" value="nRc.2.0.1.t00732-RA"/>
    <property type="gene ID" value="nRc.2.0.1.g00732"/>
</dbReference>
<dbReference type="AlphaFoldDB" id="A0A915HF98"/>
<dbReference type="Pfam" id="PF23073">
    <property type="entry name" value="DUF7045"/>
    <property type="match status" value="1"/>
</dbReference>
<proteinExistence type="predicted"/>
<keyword evidence="2" id="KW-1185">Reference proteome</keyword>
<protein>
    <recommendedName>
        <fullName evidence="1">DUF7045 domain-containing protein</fullName>
    </recommendedName>
</protein>
<name>A0A915HF98_ROMCU</name>
<evidence type="ECO:0000313" key="2">
    <source>
        <dbReference type="Proteomes" id="UP000887565"/>
    </source>
</evidence>
<sequence>MRSTLAPENTNGSYCNQEKIYKSTKWTIMNPKIPNHIFVPCGYLGDFATHDRLSFKLPKNHLYCTNVTFDCFDSTKFTMNQYSCSTNQIVSGINTKSDFWRNKINIESITNFAEFKYRCLASWSDNGDKFTYVLEESKLVKECIVSRNFSSNGTNLILLIFTGRHCEREALDRKSCSRYFENNRYEFAYDLKQVNSALFFCYAYHMQKIKIADQSESGMLRD</sequence>
<evidence type="ECO:0000313" key="3">
    <source>
        <dbReference type="WBParaSite" id="nRc.2.0.1.t00732-RA"/>
    </source>
</evidence>
<evidence type="ECO:0000259" key="1">
    <source>
        <dbReference type="Pfam" id="PF23073"/>
    </source>
</evidence>
<accession>A0A915HF98</accession>
<dbReference type="Proteomes" id="UP000887565">
    <property type="component" value="Unplaced"/>
</dbReference>
<dbReference type="InterPro" id="IPR055473">
    <property type="entry name" value="DUF7045"/>
</dbReference>